<dbReference type="HOGENOM" id="CLU_1925339_0_0_4"/>
<feature type="chain" id="PRO_5002113253" evidence="1">
    <location>
        <begin position="21"/>
        <end position="131"/>
    </location>
</feature>
<accession>A0A0B5CJR2</accession>
<keyword evidence="1" id="KW-0732">Signal</keyword>
<dbReference type="AlphaFoldDB" id="A0A0B5CJR2"/>
<dbReference type="Proteomes" id="UP000031392">
    <property type="component" value="Chromosome"/>
</dbReference>
<dbReference type="RefSeq" id="WP_041961531.1">
    <property type="nucleotide sequence ID" value="NZ_CP007726.1"/>
</dbReference>
<sequence length="131" mass="14204">MNTKATLTAVLLLAASAAFAAPAENDKQQGIEAFCNAAANMAYDSMLSGLKGEKRPAIQKKLEAKYLKPFADDKNLSGIMGEQIKYALKKTEVILKEAKQAGLKVKPAEYEELAMEAGRAEMEVCMKNMAE</sequence>
<dbReference type="PATRIC" id="fig|546263.7.peg.2265"/>
<gene>
    <name evidence="2" type="ORF">NELON_10555</name>
</gene>
<protein>
    <submittedName>
        <fullName evidence="2">Uncharacterized protein</fullName>
    </submittedName>
</protein>
<dbReference type="EMBL" id="CP007726">
    <property type="protein sequence ID" value="AJE19298.1"/>
    <property type="molecule type" value="Genomic_DNA"/>
</dbReference>
<name>A0A0B5CJR2_NEIEG</name>
<reference evidence="3" key="1">
    <citation type="submission" date="2014-05" db="EMBL/GenBank/DDBJ databases">
        <title>Complete Genome sequence of Neisseria elongata subsp. glycolytica.</title>
        <authorList>
            <person name="Veyrier F.J."/>
            <person name="Taha M.-K."/>
        </authorList>
    </citation>
    <scope>NUCLEOTIDE SEQUENCE [LARGE SCALE GENOMIC DNA]</scope>
    <source>
        <strain evidence="3">ATCC 29315</strain>
    </source>
</reference>
<reference evidence="2 3" key="2">
    <citation type="journal article" date="2015" name="PLoS Genet.">
        <title>Common Cell Shape Evolution of Two Nasopharyngeal Pathogens.</title>
        <authorList>
            <person name="Veyrier F.J."/>
            <person name="Biais N."/>
            <person name="Morales P."/>
            <person name="Belkacem N."/>
            <person name="Guilhen C."/>
            <person name="Ranjeva S."/>
            <person name="Sismeiro O."/>
            <person name="Pehau-Arnaudet G."/>
            <person name="Rocha E.P."/>
            <person name="Werts C."/>
            <person name="Taha M.K."/>
            <person name="Boneca I.G."/>
        </authorList>
    </citation>
    <scope>NUCLEOTIDE SEQUENCE [LARGE SCALE GENOMIC DNA]</scope>
    <source>
        <strain evidence="2 3">ATCC 29315</strain>
    </source>
</reference>
<dbReference type="KEGG" id="nel:NELON_10555"/>
<evidence type="ECO:0000313" key="3">
    <source>
        <dbReference type="Proteomes" id="UP000031392"/>
    </source>
</evidence>
<proteinExistence type="predicted"/>
<keyword evidence="3" id="KW-1185">Reference proteome</keyword>
<organism evidence="2 3">
    <name type="scientific">Neisseria elongata subsp. glycolytica ATCC 29315</name>
    <dbReference type="NCBI Taxonomy" id="546263"/>
    <lineage>
        <taxon>Bacteria</taxon>
        <taxon>Pseudomonadati</taxon>
        <taxon>Pseudomonadota</taxon>
        <taxon>Betaproteobacteria</taxon>
        <taxon>Neisseriales</taxon>
        <taxon>Neisseriaceae</taxon>
        <taxon>Neisseria</taxon>
    </lineage>
</organism>
<evidence type="ECO:0000313" key="2">
    <source>
        <dbReference type="EMBL" id="AJE19298.1"/>
    </source>
</evidence>
<evidence type="ECO:0000256" key="1">
    <source>
        <dbReference type="SAM" id="SignalP"/>
    </source>
</evidence>
<feature type="signal peptide" evidence="1">
    <location>
        <begin position="1"/>
        <end position="20"/>
    </location>
</feature>